<accession>A0A9P6ADE5</accession>
<evidence type="ECO:0000313" key="6">
    <source>
        <dbReference type="Proteomes" id="UP000886523"/>
    </source>
</evidence>
<dbReference type="AlphaFoldDB" id="A0A9P6ADE5"/>
<dbReference type="GO" id="GO:0006397">
    <property type="term" value="P:mRNA processing"/>
    <property type="evidence" value="ECO:0007669"/>
    <property type="project" value="UniProtKB-KW"/>
</dbReference>
<name>A0A9P6ADE5_9AGAM</name>
<sequence length="615" mass="68678">MVPVGAGTISFEMSKVQEPGDLMKLNIDDLTEKIGHLTIALSQFNPNKVMHHLGKFNISSIKCFMCGEQGHSLRECPETKAFIVKKVLKVSNKGHLVQLDSSDLPRSDINNRGVAPILFELLDQEFAMFGDYEYKVFLAERKQEDVELKRSELYVKDDPKGKKADRPNRAYVELPQCLVRQVLPTENPKVPTILKKETCTAKPMPALPNKDIEMCNATMDQPTSHKHKETLDDKGSPVAKAKSKTNPTLEDVVVELQENINVKALYKSLMEKQVTVKLGNVLGSSFELCKRLQTATKMQHVPIKLEISGSHNVEAIVSLLEHTIESKDVSLISFPPEQSLGLPSNNLGDLSDNLTPTEPMEFKPGKPPKQLLINCLPKKPLDQEINVVAFKSDDSEDNYTLDDTGLDTEDQAEQYYSSSELNMMVQSTQVKLELPMDPSGKDWILCGVSGHQVNLVGLCQDVPIQVGGVPLLHNFFITSDNIGQKDIILSQPWLFSYSARIEYMHGEGMNLQNSIPEFLSSIMSTISGEDVDSKKLGPSTFIQDGYSYHQAVEGSDNVTRFIFGNRKYKPVSIKVHPVMSYNPDSQPLVFKPLKLGDLPPLLTKPIRHDELKYMG</sequence>
<dbReference type="GO" id="GO:0003676">
    <property type="term" value="F:nucleic acid binding"/>
    <property type="evidence" value="ECO:0007669"/>
    <property type="project" value="InterPro"/>
</dbReference>
<feature type="region of interest" description="Disordered" evidence="3">
    <location>
        <begin position="222"/>
        <end position="244"/>
    </location>
</feature>
<dbReference type="Gene3D" id="4.10.60.10">
    <property type="entry name" value="Zinc finger, CCHC-type"/>
    <property type="match status" value="1"/>
</dbReference>
<keyword evidence="1" id="KW-0507">mRNA processing</keyword>
<keyword evidence="2" id="KW-0863">Zinc-finger</keyword>
<dbReference type="GO" id="GO:0008270">
    <property type="term" value="F:zinc ion binding"/>
    <property type="evidence" value="ECO:0007669"/>
    <property type="project" value="UniProtKB-KW"/>
</dbReference>
<evidence type="ECO:0000256" key="3">
    <source>
        <dbReference type="SAM" id="MobiDB-lite"/>
    </source>
</evidence>
<organism evidence="5 6">
    <name type="scientific">Hydnum rufescens UP504</name>
    <dbReference type="NCBI Taxonomy" id="1448309"/>
    <lineage>
        <taxon>Eukaryota</taxon>
        <taxon>Fungi</taxon>
        <taxon>Dikarya</taxon>
        <taxon>Basidiomycota</taxon>
        <taxon>Agaricomycotina</taxon>
        <taxon>Agaricomycetes</taxon>
        <taxon>Cantharellales</taxon>
        <taxon>Hydnaceae</taxon>
        <taxon>Hydnum</taxon>
    </lineage>
</organism>
<dbReference type="SMART" id="SM00343">
    <property type="entry name" value="ZnF_C2HC"/>
    <property type="match status" value="1"/>
</dbReference>
<dbReference type="PROSITE" id="PS50158">
    <property type="entry name" value="ZF_CCHC"/>
    <property type="match status" value="1"/>
</dbReference>
<reference evidence="5" key="1">
    <citation type="journal article" date="2020" name="Nat. Commun.">
        <title>Large-scale genome sequencing of mycorrhizal fungi provides insights into the early evolution of symbiotic traits.</title>
        <authorList>
            <person name="Miyauchi S."/>
            <person name="Kiss E."/>
            <person name="Kuo A."/>
            <person name="Drula E."/>
            <person name="Kohler A."/>
            <person name="Sanchez-Garcia M."/>
            <person name="Morin E."/>
            <person name="Andreopoulos B."/>
            <person name="Barry K.W."/>
            <person name="Bonito G."/>
            <person name="Buee M."/>
            <person name="Carver A."/>
            <person name="Chen C."/>
            <person name="Cichocki N."/>
            <person name="Clum A."/>
            <person name="Culley D."/>
            <person name="Crous P.W."/>
            <person name="Fauchery L."/>
            <person name="Girlanda M."/>
            <person name="Hayes R.D."/>
            <person name="Keri Z."/>
            <person name="LaButti K."/>
            <person name="Lipzen A."/>
            <person name="Lombard V."/>
            <person name="Magnuson J."/>
            <person name="Maillard F."/>
            <person name="Murat C."/>
            <person name="Nolan M."/>
            <person name="Ohm R.A."/>
            <person name="Pangilinan J."/>
            <person name="Pereira M.F."/>
            <person name="Perotto S."/>
            <person name="Peter M."/>
            <person name="Pfister S."/>
            <person name="Riley R."/>
            <person name="Sitrit Y."/>
            <person name="Stielow J.B."/>
            <person name="Szollosi G."/>
            <person name="Zifcakova L."/>
            <person name="Stursova M."/>
            <person name="Spatafora J.W."/>
            <person name="Tedersoo L."/>
            <person name="Vaario L.M."/>
            <person name="Yamada A."/>
            <person name="Yan M."/>
            <person name="Wang P."/>
            <person name="Xu J."/>
            <person name="Bruns T."/>
            <person name="Baldrian P."/>
            <person name="Vilgalys R."/>
            <person name="Dunand C."/>
            <person name="Henrissat B."/>
            <person name="Grigoriev I.V."/>
            <person name="Hibbett D."/>
            <person name="Nagy L.G."/>
            <person name="Martin F.M."/>
        </authorList>
    </citation>
    <scope>NUCLEOTIDE SEQUENCE</scope>
    <source>
        <strain evidence="5">UP504</strain>
    </source>
</reference>
<feature type="domain" description="CCHC-type" evidence="4">
    <location>
        <begin position="62"/>
        <end position="78"/>
    </location>
</feature>
<dbReference type="SUPFAM" id="SSF57756">
    <property type="entry name" value="Retrovirus zinc finger-like domains"/>
    <property type="match status" value="1"/>
</dbReference>
<dbReference type="Proteomes" id="UP000886523">
    <property type="component" value="Unassembled WGS sequence"/>
</dbReference>
<dbReference type="InterPro" id="IPR036875">
    <property type="entry name" value="Znf_CCHC_sf"/>
</dbReference>
<dbReference type="CDD" id="cd00303">
    <property type="entry name" value="retropepsin_like"/>
    <property type="match status" value="1"/>
</dbReference>
<dbReference type="Pfam" id="PF13352">
    <property type="entry name" value="DUF4100"/>
    <property type="match status" value="1"/>
</dbReference>
<evidence type="ECO:0000256" key="1">
    <source>
        <dbReference type="ARBA" id="ARBA00022664"/>
    </source>
</evidence>
<evidence type="ECO:0000313" key="5">
    <source>
        <dbReference type="EMBL" id="KAF9503310.1"/>
    </source>
</evidence>
<keyword evidence="6" id="KW-1185">Reference proteome</keyword>
<keyword evidence="2" id="KW-0479">Metal-binding</keyword>
<evidence type="ECO:0000259" key="4">
    <source>
        <dbReference type="PROSITE" id="PS50158"/>
    </source>
</evidence>
<dbReference type="EMBL" id="MU129387">
    <property type="protein sequence ID" value="KAF9503310.1"/>
    <property type="molecule type" value="Genomic_DNA"/>
</dbReference>
<dbReference type="Gene3D" id="2.40.70.10">
    <property type="entry name" value="Acid Proteases"/>
    <property type="match status" value="1"/>
</dbReference>
<evidence type="ECO:0000256" key="2">
    <source>
        <dbReference type="PROSITE-ProRule" id="PRU00047"/>
    </source>
</evidence>
<dbReference type="InterPro" id="IPR025165">
    <property type="entry name" value="DUF4100"/>
</dbReference>
<dbReference type="InterPro" id="IPR001878">
    <property type="entry name" value="Znf_CCHC"/>
</dbReference>
<comment type="caution">
    <text evidence="5">The sequence shown here is derived from an EMBL/GenBank/DDBJ whole genome shotgun (WGS) entry which is preliminary data.</text>
</comment>
<dbReference type="OrthoDB" id="5535068at2759"/>
<keyword evidence="2" id="KW-0862">Zinc</keyword>
<proteinExistence type="predicted"/>
<dbReference type="InterPro" id="IPR021109">
    <property type="entry name" value="Peptidase_aspartic_dom_sf"/>
</dbReference>
<gene>
    <name evidence="5" type="ORF">BS47DRAFT_1369628</name>
</gene>
<protein>
    <recommendedName>
        <fullName evidence="4">CCHC-type domain-containing protein</fullName>
    </recommendedName>
</protein>